<evidence type="ECO:0000313" key="1">
    <source>
        <dbReference type="EMBL" id="KAJ8400650.1"/>
    </source>
</evidence>
<protein>
    <submittedName>
        <fullName evidence="1">Uncharacterized protein</fullName>
    </submittedName>
</protein>
<gene>
    <name evidence="1" type="ORF">AAFF_G00394190</name>
</gene>
<dbReference type="EMBL" id="JAINUG010000075">
    <property type="protein sequence ID" value="KAJ8400650.1"/>
    <property type="molecule type" value="Genomic_DNA"/>
</dbReference>
<accession>A0AAD7WL29</accession>
<keyword evidence="2" id="KW-1185">Reference proteome</keyword>
<dbReference type="AlphaFoldDB" id="A0AAD7WL29"/>
<dbReference type="Proteomes" id="UP001221898">
    <property type="component" value="Unassembled WGS sequence"/>
</dbReference>
<name>A0AAD7WL29_9TELE</name>
<proteinExistence type="predicted"/>
<sequence>MPGHVPHTREKALIHCQLILGPVQTAAPAPAPNPAPQTDQDVSIVDLCCSVSISLSCEGQTRGPISFINSTDDTPRWSVRATLWREGHVAVLRQAG</sequence>
<organism evidence="1 2">
    <name type="scientific">Aldrovandia affinis</name>
    <dbReference type="NCBI Taxonomy" id="143900"/>
    <lineage>
        <taxon>Eukaryota</taxon>
        <taxon>Metazoa</taxon>
        <taxon>Chordata</taxon>
        <taxon>Craniata</taxon>
        <taxon>Vertebrata</taxon>
        <taxon>Euteleostomi</taxon>
        <taxon>Actinopterygii</taxon>
        <taxon>Neopterygii</taxon>
        <taxon>Teleostei</taxon>
        <taxon>Notacanthiformes</taxon>
        <taxon>Halosauridae</taxon>
        <taxon>Aldrovandia</taxon>
    </lineage>
</organism>
<comment type="caution">
    <text evidence="1">The sequence shown here is derived from an EMBL/GenBank/DDBJ whole genome shotgun (WGS) entry which is preliminary data.</text>
</comment>
<reference evidence="1" key="1">
    <citation type="journal article" date="2023" name="Science">
        <title>Genome structures resolve the early diversification of teleost fishes.</title>
        <authorList>
            <person name="Parey E."/>
            <person name="Louis A."/>
            <person name="Montfort J."/>
            <person name="Bouchez O."/>
            <person name="Roques C."/>
            <person name="Iampietro C."/>
            <person name="Lluch J."/>
            <person name="Castinel A."/>
            <person name="Donnadieu C."/>
            <person name="Desvignes T."/>
            <person name="Floi Bucao C."/>
            <person name="Jouanno E."/>
            <person name="Wen M."/>
            <person name="Mejri S."/>
            <person name="Dirks R."/>
            <person name="Jansen H."/>
            <person name="Henkel C."/>
            <person name="Chen W.J."/>
            <person name="Zahm M."/>
            <person name="Cabau C."/>
            <person name="Klopp C."/>
            <person name="Thompson A.W."/>
            <person name="Robinson-Rechavi M."/>
            <person name="Braasch I."/>
            <person name="Lecointre G."/>
            <person name="Bobe J."/>
            <person name="Postlethwait J.H."/>
            <person name="Berthelot C."/>
            <person name="Roest Crollius H."/>
            <person name="Guiguen Y."/>
        </authorList>
    </citation>
    <scope>NUCLEOTIDE SEQUENCE</scope>
    <source>
        <strain evidence="1">NC1722</strain>
    </source>
</reference>
<evidence type="ECO:0000313" key="2">
    <source>
        <dbReference type="Proteomes" id="UP001221898"/>
    </source>
</evidence>